<organism evidence="1 3">
    <name type="scientific">Bifidobacterium eulemuris</name>
    <dbReference type="NCBI Taxonomy" id="1765219"/>
    <lineage>
        <taxon>Bacteria</taxon>
        <taxon>Bacillati</taxon>
        <taxon>Actinomycetota</taxon>
        <taxon>Actinomycetes</taxon>
        <taxon>Bifidobacteriales</taxon>
        <taxon>Bifidobacteriaceae</taxon>
        <taxon>Bifidobacterium</taxon>
    </lineage>
</organism>
<dbReference type="EMBL" id="MWWZ01000012">
    <property type="protein sequence ID" value="OZG65246.1"/>
    <property type="molecule type" value="Genomic_DNA"/>
</dbReference>
<evidence type="ECO:0000313" key="4">
    <source>
        <dbReference type="Proteomes" id="UP000593943"/>
    </source>
</evidence>
<name>A0A261G2M8_9BIFI</name>
<dbReference type="KEGG" id="beu:BE0216_07610"/>
<evidence type="ECO:0000313" key="2">
    <source>
        <dbReference type="EMBL" id="QOL32334.1"/>
    </source>
</evidence>
<dbReference type="Proteomes" id="UP000593943">
    <property type="component" value="Chromosome"/>
</dbReference>
<dbReference type="InterPro" id="IPR007922">
    <property type="entry name" value="DciA-like"/>
</dbReference>
<dbReference type="OrthoDB" id="5516926at2"/>
<dbReference type="PANTHER" id="PTHR36456:SF1">
    <property type="entry name" value="UPF0232 PROTEIN SCO3875"/>
    <property type="match status" value="1"/>
</dbReference>
<evidence type="ECO:0000313" key="1">
    <source>
        <dbReference type="EMBL" id="OZG65246.1"/>
    </source>
</evidence>
<reference evidence="2 4" key="2">
    <citation type="submission" date="2020-10" db="EMBL/GenBank/DDBJ databases">
        <title>Genome sequencing of Bifidobacterium eulemuris_DSMZ_100216.</title>
        <authorList>
            <person name="Kim J."/>
        </authorList>
    </citation>
    <scope>NUCLEOTIDE SEQUENCE [LARGE SCALE GENOMIC DNA]</scope>
    <source>
        <strain evidence="2 4">DSM 100216</strain>
    </source>
</reference>
<dbReference type="RefSeq" id="WP_094637500.1">
    <property type="nucleotide sequence ID" value="NZ_CP062938.1"/>
</dbReference>
<reference evidence="1 3" key="1">
    <citation type="journal article" date="2017" name="BMC Genomics">
        <title>Comparative genomic and phylogenomic analyses of the Bifidobacteriaceae family.</title>
        <authorList>
            <person name="Lugli G.A."/>
            <person name="Milani C."/>
            <person name="Turroni F."/>
            <person name="Duranti S."/>
            <person name="Mancabelli L."/>
            <person name="Mangifesta M."/>
            <person name="Ferrario C."/>
            <person name="Modesto M."/>
            <person name="Mattarelli P."/>
            <person name="Jiri K."/>
            <person name="van Sinderen D."/>
            <person name="Ventura M."/>
        </authorList>
    </citation>
    <scope>NUCLEOTIDE SEQUENCE [LARGE SCALE GENOMIC DNA]</scope>
    <source>
        <strain evidence="1 3">DSM 100216</strain>
    </source>
</reference>
<dbReference type="AlphaFoldDB" id="A0A261G2M8"/>
<accession>A0A261G2M8</accession>
<sequence length="155" mass="17770">MKPPVAKSLHLDERKLPAQVFERLVKRGELLRDRQRRREEAWENFGKAGRDPKGLGDVLTQISGDPTWNTNLMVAKLRNHWDQVVGENIARHSQVASFVDGVLVIRAETGVWATQLTYLIPQLTDVVRERLAGLEVREIRVTGPASAQFKRRWVR</sequence>
<dbReference type="Proteomes" id="UP000216057">
    <property type="component" value="Unassembled WGS sequence"/>
</dbReference>
<dbReference type="Pfam" id="PF05258">
    <property type="entry name" value="DciA"/>
    <property type="match status" value="1"/>
</dbReference>
<protein>
    <submittedName>
        <fullName evidence="2">DUF721 domain-containing protein</fullName>
    </submittedName>
</protein>
<dbReference type="PANTHER" id="PTHR36456">
    <property type="entry name" value="UPF0232 PROTEIN SCO3875"/>
    <property type="match status" value="1"/>
</dbReference>
<gene>
    <name evidence="2" type="ORF">BE0216_07610</name>
    <name evidence="1" type="ORF">BEUL_1989</name>
</gene>
<dbReference type="EMBL" id="CP062938">
    <property type="protein sequence ID" value="QOL32334.1"/>
    <property type="molecule type" value="Genomic_DNA"/>
</dbReference>
<keyword evidence="4" id="KW-1185">Reference proteome</keyword>
<proteinExistence type="predicted"/>
<evidence type="ECO:0000313" key="3">
    <source>
        <dbReference type="Proteomes" id="UP000216057"/>
    </source>
</evidence>